<comment type="caution">
    <text evidence="5">The sequence shown here is derived from an EMBL/GenBank/DDBJ whole genome shotgun (WGS) entry which is preliminary data.</text>
</comment>
<evidence type="ECO:0000256" key="2">
    <source>
        <dbReference type="ARBA" id="ARBA00022598"/>
    </source>
</evidence>
<dbReference type="RefSeq" id="WP_044437297.1">
    <property type="nucleotide sequence ID" value="NZ_BJYZ01000043.1"/>
</dbReference>
<dbReference type="EMBL" id="BJYZ01000043">
    <property type="protein sequence ID" value="GEO42551.1"/>
    <property type="molecule type" value="Genomic_DNA"/>
</dbReference>
<reference evidence="5 6" key="1">
    <citation type="submission" date="2019-07" db="EMBL/GenBank/DDBJ databases">
        <title>Whole genome shotgun sequence of Skermanella aerolata NBRC 106429.</title>
        <authorList>
            <person name="Hosoyama A."/>
            <person name="Uohara A."/>
            <person name="Ohji S."/>
            <person name="Ichikawa N."/>
        </authorList>
    </citation>
    <scope>NUCLEOTIDE SEQUENCE [LARGE SCALE GENOMIC DNA]</scope>
    <source>
        <strain evidence="5 6">NBRC 106429</strain>
    </source>
</reference>
<dbReference type="InterPro" id="IPR020845">
    <property type="entry name" value="AMP-binding_CS"/>
</dbReference>
<evidence type="ECO:0000259" key="4">
    <source>
        <dbReference type="Pfam" id="PF13193"/>
    </source>
</evidence>
<accession>A0A512E1F1</accession>
<proteinExistence type="inferred from homology"/>
<dbReference type="InterPro" id="IPR000873">
    <property type="entry name" value="AMP-dep_synth/lig_dom"/>
</dbReference>
<protein>
    <submittedName>
        <fullName evidence="5">AMP-binding protein</fullName>
    </submittedName>
</protein>
<dbReference type="SUPFAM" id="SSF56801">
    <property type="entry name" value="Acetyl-CoA synthetase-like"/>
    <property type="match status" value="1"/>
</dbReference>
<keyword evidence="2" id="KW-0436">Ligase</keyword>
<comment type="similarity">
    <text evidence="1">Belongs to the ATP-dependent AMP-binding enzyme family.</text>
</comment>
<dbReference type="Proteomes" id="UP000321523">
    <property type="component" value="Unassembled WGS sequence"/>
</dbReference>
<name>A0A512E1F1_9PROT</name>
<dbReference type="InterPro" id="IPR045851">
    <property type="entry name" value="AMP-bd_C_sf"/>
</dbReference>
<dbReference type="GO" id="GO:0031956">
    <property type="term" value="F:medium-chain fatty acid-CoA ligase activity"/>
    <property type="evidence" value="ECO:0007669"/>
    <property type="project" value="TreeGrafter"/>
</dbReference>
<dbReference type="AlphaFoldDB" id="A0A512E1F1"/>
<dbReference type="OrthoDB" id="9803968at2"/>
<feature type="domain" description="AMP-dependent synthetase/ligase" evidence="3">
    <location>
        <begin position="31"/>
        <end position="387"/>
    </location>
</feature>
<sequence length="525" mass="56226">MRAADREWTPERARQALDRLPRRISHIVRPWAETMPDHPALVEGDSFWSYGELGRHVAETGARLMELGVRPGDRVMIVSENSLAQAVLVLAAAEIDAWAVIVNARLSAREIDQIRDHSGARRVFYTTGVSTQAAAHAERHGATAIDIAGLGPSVLAVGPLDPAPLPEPVHDDAAEQVAALIYTSGTTGHPKGVMLTHRNVLVIAAISGGMRRLDCDDRVYGVLPVTHVFGFASVFLGTLIHGGTLFLCPRFEPAAVVDSLEKDRLTVLQGVPAMFARLIEHLRVAGLETVPHPALRFLSAGGSPLDPAIKADVEAVFGLPLNNGYGLTECAPTIAQTLIEKPRRDCSVGPILTGLEAKLVGLDGAPVPDGGVGELWVRGPTVMKGYYRAPAETAEVLTVDGWFNTRDLARFEDGDLFMVGRSKELIIRSGFNVYPPEVEAVLNAHPAVTQSAVVGRTVSGNEEVVAFVQIQPGVRVTAEALAAFAAERLAPYKRPSEIVLLDTLPASSTGKVMKSRLSELAQTKA</sequence>
<dbReference type="Pfam" id="PF13193">
    <property type="entry name" value="AMP-binding_C"/>
    <property type="match status" value="1"/>
</dbReference>
<dbReference type="PROSITE" id="PS00455">
    <property type="entry name" value="AMP_BINDING"/>
    <property type="match status" value="1"/>
</dbReference>
<feature type="domain" description="AMP-binding enzyme C-terminal" evidence="4">
    <location>
        <begin position="437"/>
        <end position="511"/>
    </location>
</feature>
<organism evidence="5 6">
    <name type="scientific">Skermanella aerolata</name>
    <dbReference type="NCBI Taxonomy" id="393310"/>
    <lineage>
        <taxon>Bacteria</taxon>
        <taxon>Pseudomonadati</taxon>
        <taxon>Pseudomonadota</taxon>
        <taxon>Alphaproteobacteria</taxon>
        <taxon>Rhodospirillales</taxon>
        <taxon>Azospirillaceae</taxon>
        <taxon>Skermanella</taxon>
    </lineage>
</organism>
<evidence type="ECO:0000256" key="1">
    <source>
        <dbReference type="ARBA" id="ARBA00006432"/>
    </source>
</evidence>
<dbReference type="PANTHER" id="PTHR43201">
    <property type="entry name" value="ACYL-COA SYNTHETASE"/>
    <property type="match status" value="1"/>
</dbReference>
<dbReference type="GO" id="GO:0006631">
    <property type="term" value="P:fatty acid metabolic process"/>
    <property type="evidence" value="ECO:0007669"/>
    <property type="project" value="TreeGrafter"/>
</dbReference>
<dbReference type="Pfam" id="PF00501">
    <property type="entry name" value="AMP-binding"/>
    <property type="match status" value="1"/>
</dbReference>
<dbReference type="PANTHER" id="PTHR43201:SF5">
    <property type="entry name" value="MEDIUM-CHAIN ACYL-COA LIGASE ACSF2, MITOCHONDRIAL"/>
    <property type="match status" value="1"/>
</dbReference>
<evidence type="ECO:0000313" key="6">
    <source>
        <dbReference type="Proteomes" id="UP000321523"/>
    </source>
</evidence>
<evidence type="ECO:0000313" key="5">
    <source>
        <dbReference type="EMBL" id="GEO42551.1"/>
    </source>
</evidence>
<dbReference type="InterPro" id="IPR042099">
    <property type="entry name" value="ANL_N_sf"/>
</dbReference>
<dbReference type="InterPro" id="IPR025110">
    <property type="entry name" value="AMP-bd_C"/>
</dbReference>
<evidence type="ECO:0000259" key="3">
    <source>
        <dbReference type="Pfam" id="PF00501"/>
    </source>
</evidence>
<dbReference type="Gene3D" id="3.30.300.30">
    <property type="match status" value="1"/>
</dbReference>
<dbReference type="Gene3D" id="3.40.50.12780">
    <property type="entry name" value="N-terminal domain of ligase-like"/>
    <property type="match status" value="1"/>
</dbReference>
<gene>
    <name evidence="5" type="ORF">SAE02_66990</name>
</gene>
<keyword evidence="6" id="KW-1185">Reference proteome</keyword>